<reference evidence="2" key="1">
    <citation type="journal article" date="2020" name="Nature">
        <title>Giant virus diversity and host interactions through global metagenomics.</title>
        <authorList>
            <person name="Schulz F."/>
            <person name="Roux S."/>
            <person name="Paez-Espino D."/>
            <person name="Jungbluth S."/>
            <person name="Walsh D.A."/>
            <person name="Denef V.J."/>
            <person name="McMahon K.D."/>
            <person name="Konstantinidis K.T."/>
            <person name="Eloe-Fadrosh E.A."/>
            <person name="Kyrpides N.C."/>
            <person name="Woyke T."/>
        </authorList>
    </citation>
    <scope>NUCLEOTIDE SEQUENCE</scope>
    <source>
        <strain evidence="2">GVMAG-M-3300009068-24</strain>
    </source>
</reference>
<dbReference type="InterPro" id="IPR009078">
    <property type="entry name" value="Ferritin-like_SF"/>
</dbReference>
<dbReference type="Pfam" id="PF19174">
    <property type="entry name" value="DUF5856"/>
    <property type="match status" value="1"/>
</dbReference>
<name>A0A6C0EKT4_9ZZZZ</name>
<accession>A0A6C0EKT4</accession>
<protein>
    <recommendedName>
        <fullName evidence="3">Ferritin/DPS protein domain-containing protein</fullName>
    </recommendedName>
</protein>
<sequence>MNKTKRGPARPRKASRRRLPPASRPRVQHHIAETFLHILNLVKLYHWNTHLYPEHKATDELYSHLNEHVDKFVEVMLGKAGGRIPEAVVPVTSSLTGSTDLRKKMDEFKSWLSDMNKVWDPVQDSDLLNIRDEILADVNQFTYLLTFH</sequence>
<evidence type="ECO:0008006" key="3">
    <source>
        <dbReference type="Google" id="ProtNLM"/>
    </source>
</evidence>
<evidence type="ECO:0000256" key="1">
    <source>
        <dbReference type="SAM" id="MobiDB-lite"/>
    </source>
</evidence>
<dbReference type="SUPFAM" id="SSF47240">
    <property type="entry name" value="Ferritin-like"/>
    <property type="match status" value="1"/>
</dbReference>
<organism evidence="2">
    <name type="scientific">viral metagenome</name>
    <dbReference type="NCBI Taxonomy" id="1070528"/>
    <lineage>
        <taxon>unclassified sequences</taxon>
        <taxon>metagenomes</taxon>
        <taxon>organismal metagenomes</taxon>
    </lineage>
</organism>
<feature type="compositionally biased region" description="Basic residues" evidence="1">
    <location>
        <begin position="1"/>
        <end position="19"/>
    </location>
</feature>
<dbReference type="AlphaFoldDB" id="A0A6C0EKT4"/>
<evidence type="ECO:0000313" key="2">
    <source>
        <dbReference type="EMBL" id="QHT29667.1"/>
    </source>
</evidence>
<feature type="region of interest" description="Disordered" evidence="1">
    <location>
        <begin position="1"/>
        <end position="26"/>
    </location>
</feature>
<proteinExistence type="predicted"/>
<dbReference type="InterPro" id="IPR043876">
    <property type="entry name" value="DUF5856"/>
</dbReference>
<dbReference type="EMBL" id="MN738881">
    <property type="protein sequence ID" value="QHT29667.1"/>
    <property type="molecule type" value="Genomic_DNA"/>
</dbReference>